<reference evidence="2" key="1">
    <citation type="submission" date="2024-07" db="EMBL/GenBank/DDBJ databases">
        <title>Two chromosome-level genome assemblies of Korean endemic species Abeliophyllum distichum and Forsythia ovata (Oleaceae).</title>
        <authorList>
            <person name="Jang H."/>
        </authorList>
    </citation>
    <scope>NUCLEOTIDE SEQUENCE [LARGE SCALE GENOMIC DNA]</scope>
</reference>
<name>A0ABD1U7Y6_9LAMI</name>
<evidence type="ECO:0000313" key="1">
    <source>
        <dbReference type="EMBL" id="KAL2521112.1"/>
    </source>
</evidence>
<evidence type="ECO:0000313" key="2">
    <source>
        <dbReference type="Proteomes" id="UP001604277"/>
    </source>
</evidence>
<comment type="caution">
    <text evidence="1">The sequence shown here is derived from an EMBL/GenBank/DDBJ whole genome shotgun (WGS) entry which is preliminary data.</text>
</comment>
<proteinExistence type="predicted"/>
<keyword evidence="2" id="KW-1185">Reference proteome</keyword>
<dbReference type="AlphaFoldDB" id="A0ABD1U7Y6"/>
<accession>A0ABD1U7Y6</accession>
<sequence length="112" mass="12745">MVKILVVRLDRGQLGWDQKFNASTSRDWRRHRSKAAVVQNRLEHRSRLGRTWVAHRSHNAFYYLGATSSATSSKFSLPHLGRTTQMLGKGGAVNRDETNNENKVWRVAVVGT</sequence>
<dbReference type="EMBL" id="JBFOLJ010000007">
    <property type="protein sequence ID" value="KAL2521112.1"/>
    <property type="molecule type" value="Genomic_DNA"/>
</dbReference>
<organism evidence="1 2">
    <name type="scientific">Forsythia ovata</name>
    <dbReference type="NCBI Taxonomy" id="205694"/>
    <lineage>
        <taxon>Eukaryota</taxon>
        <taxon>Viridiplantae</taxon>
        <taxon>Streptophyta</taxon>
        <taxon>Embryophyta</taxon>
        <taxon>Tracheophyta</taxon>
        <taxon>Spermatophyta</taxon>
        <taxon>Magnoliopsida</taxon>
        <taxon>eudicotyledons</taxon>
        <taxon>Gunneridae</taxon>
        <taxon>Pentapetalae</taxon>
        <taxon>asterids</taxon>
        <taxon>lamiids</taxon>
        <taxon>Lamiales</taxon>
        <taxon>Oleaceae</taxon>
        <taxon>Forsythieae</taxon>
        <taxon>Forsythia</taxon>
    </lineage>
</organism>
<dbReference type="Proteomes" id="UP001604277">
    <property type="component" value="Unassembled WGS sequence"/>
</dbReference>
<protein>
    <submittedName>
        <fullName evidence="1">Uncharacterized protein</fullName>
    </submittedName>
</protein>
<gene>
    <name evidence="1" type="ORF">Fot_25035</name>
</gene>